<protein>
    <submittedName>
        <fullName evidence="5">[Fe-S]-binding protein</fullName>
    </submittedName>
</protein>
<gene>
    <name evidence="5" type="ORF">F8154_06195</name>
</gene>
<reference evidence="5 6" key="1">
    <citation type="submission" date="2019-10" db="EMBL/GenBank/DDBJ databases">
        <title>Alkaliphilus serpentinus sp. nov. and Alkaliphilus pronyensis sp. nov., two novel anaerobic alkaliphilic species isolated from the serpentinized-hosted hydrothermal field of the Prony Bay (New Caledonia).</title>
        <authorList>
            <person name="Postec A."/>
        </authorList>
    </citation>
    <scope>NUCLEOTIDE SEQUENCE [LARGE SCALE GENOMIC DNA]</scope>
    <source>
        <strain evidence="5 6">LacV</strain>
    </source>
</reference>
<accession>A0A6I0F999</accession>
<dbReference type="GO" id="GO:0051536">
    <property type="term" value="F:iron-sulfur cluster binding"/>
    <property type="evidence" value="ECO:0007669"/>
    <property type="project" value="UniProtKB-KW"/>
</dbReference>
<evidence type="ECO:0000256" key="3">
    <source>
        <dbReference type="ARBA" id="ARBA00023014"/>
    </source>
</evidence>
<dbReference type="PANTHER" id="PTHR42827">
    <property type="entry name" value="IRON-SULFUR CLUSTER-BINDING PROTEIN-RELATED"/>
    <property type="match status" value="1"/>
</dbReference>
<dbReference type="InterPro" id="IPR017900">
    <property type="entry name" value="4Fe4S_Fe_S_CS"/>
</dbReference>
<evidence type="ECO:0000259" key="4">
    <source>
        <dbReference type="PROSITE" id="PS51379"/>
    </source>
</evidence>
<dbReference type="Gene3D" id="3.30.70.20">
    <property type="match status" value="1"/>
</dbReference>
<evidence type="ECO:0000256" key="2">
    <source>
        <dbReference type="ARBA" id="ARBA00023004"/>
    </source>
</evidence>
<dbReference type="PROSITE" id="PS51379">
    <property type="entry name" value="4FE4S_FER_2"/>
    <property type="match status" value="1"/>
</dbReference>
<evidence type="ECO:0000313" key="6">
    <source>
        <dbReference type="Proteomes" id="UP000432715"/>
    </source>
</evidence>
<evidence type="ECO:0000256" key="1">
    <source>
        <dbReference type="ARBA" id="ARBA00022723"/>
    </source>
</evidence>
<feature type="domain" description="4Fe-4S ferredoxin-type" evidence="4">
    <location>
        <begin position="228"/>
        <end position="257"/>
    </location>
</feature>
<dbReference type="EMBL" id="WBZC01000019">
    <property type="protein sequence ID" value="KAB3535373.1"/>
    <property type="molecule type" value="Genomic_DNA"/>
</dbReference>
<keyword evidence="2" id="KW-0408">Iron</keyword>
<organism evidence="5 6">
    <name type="scientific">Alkaliphilus pronyensis</name>
    <dbReference type="NCBI Taxonomy" id="1482732"/>
    <lineage>
        <taxon>Bacteria</taxon>
        <taxon>Bacillati</taxon>
        <taxon>Bacillota</taxon>
        <taxon>Clostridia</taxon>
        <taxon>Peptostreptococcales</taxon>
        <taxon>Natronincolaceae</taxon>
        <taxon>Alkaliphilus</taxon>
    </lineage>
</organism>
<keyword evidence="3" id="KW-0411">Iron-sulfur</keyword>
<keyword evidence="1" id="KW-0479">Metal-binding</keyword>
<sequence length="308" mass="34673">MNMSKIIPKINDCVTPLEDAILPNEMSKATLSVPGLISKYSSDKVPILKKIPVLPYMLGCLYEIRKSYRIINNNPSNVKTEYNENIIKELEVFAKKNGMSEIGYTKVTPEVVFKDKFVQYDSAIVLTMEMNPEIIKTAPSKKSMKEVFRTYYQLCRFANKASQFLQKYGYGVHPGPALGGDTNYGLLARNAGLGEVGKHGLLITKIEGSSLRIGSVFTSMELRYNTENKYAWIRNFCNSCNKCVKACPSGAIYKETETDELGRKKHIDIARCAVPFANEYGCTVCVKSCTFFSNDFDKIKKGYMKKHS</sequence>
<dbReference type="AlphaFoldDB" id="A0A6I0F999"/>
<evidence type="ECO:0000313" key="5">
    <source>
        <dbReference type="EMBL" id="KAB3535373.1"/>
    </source>
</evidence>
<dbReference type="RefSeq" id="WP_151860739.1">
    <property type="nucleotide sequence ID" value="NZ_WBZC01000019.1"/>
</dbReference>
<dbReference type="PROSITE" id="PS00198">
    <property type="entry name" value="4FE4S_FER_1"/>
    <property type="match status" value="1"/>
</dbReference>
<name>A0A6I0F999_9FIRM</name>
<comment type="caution">
    <text evidence="5">The sequence shown here is derived from an EMBL/GenBank/DDBJ whole genome shotgun (WGS) entry which is preliminary data.</text>
</comment>
<dbReference type="GO" id="GO:0046872">
    <property type="term" value="F:metal ion binding"/>
    <property type="evidence" value="ECO:0007669"/>
    <property type="project" value="UniProtKB-KW"/>
</dbReference>
<dbReference type="Pfam" id="PF12838">
    <property type="entry name" value="Fer4_7"/>
    <property type="match status" value="1"/>
</dbReference>
<dbReference type="PANTHER" id="PTHR42827:SF1">
    <property type="entry name" value="IRON-SULFUR CLUSTER-BINDING PROTEIN"/>
    <property type="match status" value="1"/>
</dbReference>
<dbReference type="SUPFAM" id="SSF54862">
    <property type="entry name" value="4Fe-4S ferredoxins"/>
    <property type="match status" value="1"/>
</dbReference>
<dbReference type="InterPro" id="IPR017896">
    <property type="entry name" value="4Fe4S_Fe-S-bd"/>
</dbReference>
<proteinExistence type="predicted"/>
<keyword evidence="6" id="KW-1185">Reference proteome</keyword>
<dbReference type="OrthoDB" id="9815745at2"/>
<dbReference type="Proteomes" id="UP000432715">
    <property type="component" value="Unassembled WGS sequence"/>
</dbReference>